<evidence type="ECO:0000313" key="1">
    <source>
        <dbReference type="EMBL" id="CAB5390530.1"/>
    </source>
</evidence>
<dbReference type="OrthoDB" id="10311100at2759"/>
<evidence type="ECO:0000313" key="2">
    <source>
        <dbReference type="Proteomes" id="UP000684084"/>
    </source>
</evidence>
<name>A0A915ZX34_9GLOM</name>
<organism evidence="1 2">
    <name type="scientific">Rhizophagus irregularis</name>
    <dbReference type="NCBI Taxonomy" id="588596"/>
    <lineage>
        <taxon>Eukaryota</taxon>
        <taxon>Fungi</taxon>
        <taxon>Fungi incertae sedis</taxon>
        <taxon>Mucoromycota</taxon>
        <taxon>Glomeromycotina</taxon>
        <taxon>Glomeromycetes</taxon>
        <taxon>Glomerales</taxon>
        <taxon>Glomeraceae</taxon>
        <taxon>Rhizophagus</taxon>
    </lineage>
</organism>
<dbReference type="Proteomes" id="UP000684084">
    <property type="component" value="Unassembled WGS sequence"/>
</dbReference>
<protein>
    <submittedName>
        <fullName evidence="1">Uncharacterized protein</fullName>
    </submittedName>
</protein>
<dbReference type="AlphaFoldDB" id="A0A915ZX34"/>
<comment type="caution">
    <text evidence="1">The sequence shown here is derived from an EMBL/GenBank/DDBJ whole genome shotgun (WGS) entry which is preliminary data.</text>
</comment>
<accession>A0A915ZX34</accession>
<dbReference type="EMBL" id="CAGKOT010000069">
    <property type="protein sequence ID" value="CAB5390530.1"/>
    <property type="molecule type" value="Genomic_DNA"/>
</dbReference>
<reference evidence="1" key="1">
    <citation type="submission" date="2020-05" db="EMBL/GenBank/DDBJ databases">
        <authorList>
            <person name="Rincon C."/>
            <person name="Sanders R I."/>
            <person name="Robbins C."/>
            <person name="Chaturvedi A."/>
        </authorList>
    </citation>
    <scope>NUCLEOTIDE SEQUENCE</scope>
    <source>
        <strain evidence="1">CHB12</strain>
    </source>
</reference>
<gene>
    <name evidence="1" type="ORF">CHRIB12_LOCUS21562</name>
</gene>
<sequence length="72" mass="8433">MWLLLQDRRRISIASLCTDKYKSTGLVLKKIHRGNLHEPFVQTPIRTPSNTEIVDLKVLFHRSRSEDGKYQP</sequence>
<proteinExistence type="predicted"/>